<name>A0A4Z0H7L1_9ACTN</name>
<evidence type="ECO:0000313" key="2">
    <source>
        <dbReference type="EMBL" id="TGB10224.1"/>
    </source>
</evidence>
<evidence type="ECO:0000256" key="1">
    <source>
        <dbReference type="SAM" id="MobiDB-lite"/>
    </source>
</evidence>
<accession>A0A4Z0H7L1</accession>
<feature type="region of interest" description="Disordered" evidence="1">
    <location>
        <begin position="1"/>
        <end position="20"/>
    </location>
</feature>
<feature type="compositionally biased region" description="Basic residues" evidence="1">
    <location>
        <begin position="1"/>
        <end position="10"/>
    </location>
</feature>
<gene>
    <name evidence="2" type="ORF">E4099_12980</name>
</gene>
<comment type="caution">
    <text evidence="2">The sequence shown here is derived from an EMBL/GenBank/DDBJ whole genome shotgun (WGS) entry which is preliminary data.</text>
</comment>
<keyword evidence="3" id="KW-1185">Reference proteome</keyword>
<proteinExistence type="predicted"/>
<sequence>MPGQRKRRRQQRDEMQRAAARFAPDAGRWEVLFETQDESEWRDHIHHLRATDTQIDWTTVRIDTFCGRLVQPTTYRLSLFVPAPEPDPEQDSINN</sequence>
<dbReference type="OrthoDB" id="3432250at2"/>
<organism evidence="2 3">
    <name type="scientific">Streptomyces palmae</name>
    <dbReference type="NCBI Taxonomy" id="1701085"/>
    <lineage>
        <taxon>Bacteria</taxon>
        <taxon>Bacillati</taxon>
        <taxon>Actinomycetota</taxon>
        <taxon>Actinomycetes</taxon>
        <taxon>Kitasatosporales</taxon>
        <taxon>Streptomycetaceae</taxon>
        <taxon>Streptomyces</taxon>
    </lineage>
</organism>
<dbReference type="EMBL" id="SRID01000095">
    <property type="protein sequence ID" value="TGB10224.1"/>
    <property type="molecule type" value="Genomic_DNA"/>
</dbReference>
<dbReference type="AlphaFoldDB" id="A0A4Z0H7L1"/>
<dbReference type="Proteomes" id="UP000297948">
    <property type="component" value="Unassembled WGS sequence"/>
</dbReference>
<reference evidence="2 3" key="1">
    <citation type="submission" date="2019-03" db="EMBL/GenBank/DDBJ databases">
        <authorList>
            <person name="Gonzalez-Pimentel J.L."/>
        </authorList>
    </citation>
    <scope>NUCLEOTIDE SEQUENCE [LARGE SCALE GENOMIC DNA]</scope>
    <source>
        <strain evidence="2 3">JCM 31289</strain>
    </source>
</reference>
<protein>
    <submittedName>
        <fullName evidence="2">Uncharacterized protein</fullName>
    </submittedName>
</protein>
<evidence type="ECO:0000313" key="3">
    <source>
        <dbReference type="Proteomes" id="UP000297948"/>
    </source>
</evidence>